<evidence type="ECO:0000313" key="4">
    <source>
        <dbReference type="Proteomes" id="UP000575241"/>
    </source>
</evidence>
<accession>A0A7W7K027</accession>
<dbReference type="Pfam" id="PF03922">
    <property type="entry name" value="OmpW"/>
    <property type="match status" value="1"/>
</dbReference>
<dbReference type="GO" id="GO:0019867">
    <property type="term" value="C:outer membrane"/>
    <property type="evidence" value="ECO:0007669"/>
    <property type="project" value="InterPro"/>
</dbReference>
<dbReference type="InterPro" id="IPR005618">
    <property type="entry name" value="OMPW"/>
</dbReference>
<dbReference type="SUPFAM" id="SSF56925">
    <property type="entry name" value="OMPA-like"/>
    <property type="match status" value="1"/>
</dbReference>
<organism evidence="3 4">
    <name type="scientific">Sphingomonas kyeonggiensis</name>
    <dbReference type="NCBI Taxonomy" id="1268553"/>
    <lineage>
        <taxon>Bacteria</taxon>
        <taxon>Pseudomonadati</taxon>
        <taxon>Pseudomonadota</taxon>
        <taxon>Alphaproteobacteria</taxon>
        <taxon>Sphingomonadales</taxon>
        <taxon>Sphingomonadaceae</taxon>
        <taxon>Sphingomonas</taxon>
    </lineage>
</organism>
<dbReference type="PANTHER" id="PTHR36920:SF1">
    <property type="entry name" value="OUTER MEMBRANE PROTEIN W"/>
    <property type="match status" value="1"/>
</dbReference>
<dbReference type="Gene3D" id="2.40.160.20">
    <property type="match status" value="1"/>
</dbReference>
<protein>
    <submittedName>
        <fullName evidence="3">Outer membrane protein</fullName>
    </submittedName>
</protein>
<comment type="caution">
    <text evidence="3">The sequence shown here is derived from an EMBL/GenBank/DDBJ whole genome shotgun (WGS) entry which is preliminary data.</text>
</comment>
<feature type="signal peptide" evidence="2">
    <location>
        <begin position="1"/>
        <end position="20"/>
    </location>
</feature>
<name>A0A7W7K027_9SPHN</name>
<sequence length="225" mass="23869">MKTLIALAAAGLMVAVPASAQTSDETGIRAGDVLVRLRTIVVAPNEKSNGIKPAFPAEKVSLDNAVMPEIDATYMVTDNIGFELIASTTKHNFGGTSGTTGSIGKLGSTWVLPPTLTAQYHFNSRGKVRPYVGAGVNYTIFWDEKASSGLQGAVGKTKVRMSDSFGWAAQAGIDVDLTRKVFLNLDVKYIDITTNARLDTTAIGTQRTHVKVNPLVFGVGLGVRL</sequence>
<dbReference type="InterPro" id="IPR011250">
    <property type="entry name" value="OMP/PagP_B-barrel"/>
</dbReference>
<comment type="similarity">
    <text evidence="1">Belongs to the OmpW/AlkL family.</text>
</comment>
<proteinExistence type="inferred from homology"/>
<reference evidence="3 4" key="1">
    <citation type="submission" date="2020-08" db="EMBL/GenBank/DDBJ databases">
        <title>Functional genomics of gut bacteria from endangered species of beetles.</title>
        <authorList>
            <person name="Carlos-Shanley C."/>
        </authorList>
    </citation>
    <scope>NUCLEOTIDE SEQUENCE [LARGE SCALE GENOMIC DNA]</scope>
    <source>
        <strain evidence="3 4">S00224</strain>
    </source>
</reference>
<dbReference type="EMBL" id="JACHLN010000002">
    <property type="protein sequence ID" value="MBB4838567.1"/>
    <property type="molecule type" value="Genomic_DNA"/>
</dbReference>
<evidence type="ECO:0000256" key="2">
    <source>
        <dbReference type="SAM" id="SignalP"/>
    </source>
</evidence>
<dbReference type="Proteomes" id="UP000575241">
    <property type="component" value="Unassembled WGS sequence"/>
</dbReference>
<dbReference type="PANTHER" id="PTHR36920">
    <property type="match status" value="1"/>
</dbReference>
<evidence type="ECO:0000256" key="1">
    <source>
        <dbReference type="ARBA" id="ARBA00009330"/>
    </source>
</evidence>
<dbReference type="AlphaFoldDB" id="A0A7W7K027"/>
<evidence type="ECO:0000313" key="3">
    <source>
        <dbReference type="EMBL" id="MBB4838567.1"/>
    </source>
</evidence>
<dbReference type="RefSeq" id="WP_184165289.1">
    <property type="nucleotide sequence ID" value="NZ_JACHLN010000002.1"/>
</dbReference>
<keyword evidence="4" id="KW-1185">Reference proteome</keyword>
<gene>
    <name evidence="3" type="ORF">HNP52_001636</name>
</gene>
<keyword evidence="2" id="KW-0732">Signal</keyword>
<dbReference type="GO" id="GO:0055085">
    <property type="term" value="P:transmembrane transport"/>
    <property type="evidence" value="ECO:0007669"/>
    <property type="project" value="TreeGrafter"/>
</dbReference>
<feature type="chain" id="PRO_5030559965" evidence="2">
    <location>
        <begin position="21"/>
        <end position="225"/>
    </location>
</feature>